<evidence type="ECO:0000256" key="1">
    <source>
        <dbReference type="SAM" id="Coils"/>
    </source>
</evidence>
<protein>
    <submittedName>
        <fullName evidence="2">Uncharacterized protein</fullName>
    </submittedName>
</protein>
<dbReference type="Gene3D" id="1.10.287.1490">
    <property type="match status" value="1"/>
</dbReference>
<reference evidence="2" key="1">
    <citation type="submission" date="2020-10" db="EMBL/GenBank/DDBJ databases">
        <authorList>
            <person name="Hahn C.J."/>
            <person name="Laso-Perez R."/>
            <person name="Vulcano F."/>
            <person name="Vaziourakis K.-M."/>
            <person name="Stokke R."/>
            <person name="Steen I.H."/>
            <person name="Teske A."/>
            <person name="Boetius A."/>
            <person name="Liebeke M."/>
            <person name="Amann R."/>
            <person name="Knittel K."/>
        </authorList>
    </citation>
    <scope>NUCLEOTIDE SEQUENCE</scope>
    <source>
        <strain evidence="2">Gfbio:e3339647-f889-4370-9287-4fb5cb688e4c:AG394J04_GoMArc1</strain>
    </source>
</reference>
<gene>
    <name evidence="2" type="ORF">FFODKBPE_00643</name>
</gene>
<accession>A0A811TEL3</accession>
<dbReference type="EMBL" id="CAJHIP010000048">
    <property type="protein sequence ID" value="CAD6494178.1"/>
    <property type="molecule type" value="Genomic_DNA"/>
</dbReference>
<evidence type="ECO:0000313" key="2">
    <source>
        <dbReference type="EMBL" id="CAD6494178.1"/>
    </source>
</evidence>
<sequence length="394" mass="45447">MSPNFIRRWIGWGFNGYKKVVKNIRKKIMPCFIVIVLLASMFSGCIEEKPPESNYQKWAEGEWQPPNPDAFKRAADNSRKIEEWSKKHDDHLVQLVNDINANNERIDQWSKEHDARINELNSKMTEQSARIDQWSKDHNDRINELNIKIIEQNANIDELVKDIATQNAKTCEEVKKLQANLNNAAAQNTELCKKMEGHNACMDGHIKKIEDHNARIDQWSKDYNARLNELEGDIEARNAAICEASIEAQEHIDALSEEINNCLEDVIHIWEDIAIDLITPGIGDMKIPGAEELIRNLLKIEQREYHFKKLSYLAGVVSSVTSMTVLIPLMRVNEINAQEIERLGRQTPELAKITKYILQFRVEYNKNMNTLVVTLIRKQEAVLVLIKKFGILVK</sequence>
<comment type="caution">
    <text evidence="2">The sequence shown here is derived from an EMBL/GenBank/DDBJ whole genome shotgun (WGS) entry which is preliminary data.</text>
</comment>
<feature type="coiled-coil region" evidence="1">
    <location>
        <begin position="92"/>
        <end position="194"/>
    </location>
</feature>
<proteinExistence type="predicted"/>
<keyword evidence="1" id="KW-0175">Coiled coil</keyword>
<evidence type="ECO:0000313" key="3">
    <source>
        <dbReference type="Proteomes" id="UP000603056"/>
    </source>
</evidence>
<name>A0A811TEL3_9EURY</name>
<dbReference type="AlphaFoldDB" id="A0A811TEL3"/>
<organism evidence="2 3">
    <name type="scientific">Candidatus Argoarchaeum ethanivorans</name>
    <dbReference type="NCBI Taxonomy" id="2608793"/>
    <lineage>
        <taxon>Archaea</taxon>
        <taxon>Methanobacteriati</taxon>
        <taxon>Methanobacteriota</taxon>
        <taxon>Stenosarchaea group</taxon>
        <taxon>Methanomicrobia</taxon>
        <taxon>Methanosarcinales</taxon>
        <taxon>Methanosarcinales incertae sedis</taxon>
        <taxon>GOM Arc I cluster</taxon>
        <taxon>Candidatus Argoarchaeum</taxon>
    </lineage>
</organism>
<dbReference type="Proteomes" id="UP000603056">
    <property type="component" value="Unassembled WGS sequence"/>
</dbReference>